<reference evidence="2 3" key="1">
    <citation type="journal article" date="2016" name="Environ. Microbiol.">
        <title>Genomic resolution of a cold subsurface aquifer community provides metabolic insights for novel microbes adapted to high CO concentrations.</title>
        <authorList>
            <person name="Probst A.J."/>
            <person name="Castelle C.J."/>
            <person name="Singh A."/>
            <person name="Brown C.T."/>
            <person name="Anantharaman K."/>
            <person name="Sharon I."/>
            <person name="Hug L.A."/>
            <person name="Burstein D."/>
            <person name="Emerson J.B."/>
            <person name="Thomas B.C."/>
            <person name="Banfield J.F."/>
        </authorList>
    </citation>
    <scope>NUCLEOTIDE SEQUENCE [LARGE SCALE GENOMIC DNA]</scope>
    <source>
        <strain evidence="2">CG2_30_40_21</strain>
    </source>
</reference>
<name>A0A1J5E243_9BACT</name>
<dbReference type="Pfam" id="PF14938">
    <property type="entry name" value="SNAP"/>
    <property type="match status" value="1"/>
</dbReference>
<dbReference type="AlphaFoldDB" id="A0A1J5E243"/>
<dbReference type="InterPro" id="IPR011990">
    <property type="entry name" value="TPR-like_helical_dom_sf"/>
</dbReference>
<evidence type="ECO:0008006" key="4">
    <source>
        <dbReference type="Google" id="ProtNLM"/>
    </source>
</evidence>
<gene>
    <name evidence="2" type="ORF">AUJ95_01690</name>
</gene>
<feature type="transmembrane region" description="Helical" evidence="1">
    <location>
        <begin position="7"/>
        <end position="24"/>
    </location>
</feature>
<dbReference type="Proteomes" id="UP000183085">
    <property type="component" value="Unassembled WGS sequence"/>
</dbReference>
<keyword evidence="1" id="KW-0812">Transmembrane</keyword>
<evidence type="ECO:0000313" key="2">
    <source>
        <dbReference type="EMBL" id="OIP42484.1"/>
    </source>
</evidence>
<sequence>MNNRIKIALTVLGVIVIVFIMIFLETSHRARESYKEAETAYQQGDYDMAIVWYGTVIRFYTPGSKVVAKAKDKLFEIGEMLEKKGDYKKASEAYGEVVHGIYAVRSFYTPHEDWQDEAKKRVKVCKER</sequence>
<comment type="caution">
    <text evidence="2">The sequence shown here is derived from an EMBL/GenBank/DDBJ whole genome shotgun (WGS) entry which is preliminary data.</text>
</comment>
<dbReference type="STRING" id="1817895.AUJ95_01690"/>
<keyword evidence="1" id="KW-0472">Membrane</keyword>
<accession>A0A1J5E243</accession>
<dbReference type="SUPFAM" id="SSF48452">
    <property type="entry name" value="TPR-like"/>
    <property type="match status" value="1"/>
</dbReference>
<organism evidence="2 3">
    <name type="scientific">Candidatus Desantisbacteria bacterium CG2_30_40_21</name>
    <dbReference type="NCBI Taxonomy" id="1817895"/>
    <lineage>
        <taxon>Bacteria</taxon>
        <taxon>Candidatus Desantisiibacteriota</taxon>
    </lineage>
</organism>
<evidence type="ECO:0000256" key="1">
    <source>
        <dbReference type="SAM" id="Phobius"/>
    </source>
</evidence>
<evidence type="ECO:0000313" key="3">
    <source>
        <dbReference type="Proteomes" id="UP000183085"/>
    </source>
</evidence>
<proteinExistence type="predicted"/>
<dbReference type="Gene3D" id="1.25.40.10">
    <property type="entry name" value="Tetratricopeptide repeat domain"/>
    <property type="match status" value="1"/>
</dbReference>
<protein>
    <recommendedName>
        <fullName evidence="4">Tetratricopeptide repeat-like domain-containing protein</fullName>
    </recommendedName>
</protein>
<keyword evidence="1" id="KW-1133">Transmembrane helix</keyword>
<dbReference type="EMBL" id="MNYI01000047">
    <property type="protein sequence ID" value="OIP42484.1"/>
    <property type="molecule type" value="Genomic_DNA"/>
</dbReference>